<evidence type="ECO:0000256" key="3">
    <source>
        <dbReference type="SAM" id="Phobius"/>
    </source>
</evidence>
<keyword evidence="2" id="KW-0813">Transport</keyword>
<feature type="transmembrane region" description="Helical" evidence="3">
    <location>
        <begin position="77"/>
        <end position="98"/>
    </location>
</feature>
<dbReference type="AlphaFoldDB" id="A0A0P8W1I3"/>
<dbReference type="InterPro" id="IPR003784">
    <property type="entry name" value="BioY"/>
</dbReference>
<comment type="caution">
    <text evidence="4">The sequence shown here is derived from an EMBL/GenBank/DDBJ whole genome shotgun (WGS) entry which is preliminary data.</text>
</comment>
<proteinExistence type="inferred from homology"/>
<dbReference type="PIRSF" id="PIRSF016661">
    <property type="entry name" value="BioY"/>
    <property type="match status" value="1"/>
</dbReference>
<feature type="transmembrane region" description="Helical" evidence="3">
    <location>
        <begin position="53"/>
        <end position="71"/>
    </location>
</feature>
<gene>
    <name evidence="4" type="primary">bioY</name>
    <name evidence="4" type="ORF">OXPF_40540</name>
</gene>
<comment type="subcellular location">
    <subcellularLocation>
        <location evidence="2">Cell membrane</location>
        <topology evidence="2">Multi-pass membrane protein</topology>
    </subcellularLocation>
</comment>
<sequence>MKFSTREMILAALFAGLTIIGAKVNLLLPEIPITLQPVVVMMAGSLLGRKTALLSQVVYVLLGLIGIPVFSKPLSGPAYIITPSFGYLIGFVAAAYVIGLVIEKSTKKSIVTFMAANALGLICIYVIGVTYMYFLMNVYLNKPMTILNAIALGVAPSIIKDVLMGFLISALSANMYKRINLQLRKSIG</sequence>
<protein>
    <recommendedName>
        <fullName evidence="2">Biotin transporter</fullName>
    </recommendedName>
</protein>
<evidence type="ECO:0000313" key="4">
    <source>
        <dbReference type="EMBL" id="KPU42269.1"/>
    </source>
</evidence>
<feature type="transmembrane region" description="Helical" evidence="3">
    <location>
        <begin position="110"/>
        <end position="134"/>
    </location>
</feature>
<comment type="similarity">
    <text evidence="1 2">Belongs to the BioY family.</text>
</comment>
<keyword evidence="5" id="KW-1185">Reference proteome</keyword>
<name>A0A0P8W1I3_9CLOT</name>
<reference evidence="4 5" key="1">
    <citation type="submission" date="2015-09" db="EMBL/GenBank/DDBJ databases">
        <title>Genome sequence of Oxobacter pfennigii DSM 3222.</title>
        <authorList>
            <person name="Poehlein A."/>
            <person name="Bengelsdorf F.R."/>
            <person name="Schiel-Bengelsdorf B."/>
            <person name="Duerre P."/>
            <person name="Daniel R."/>
        </authorList>
    </citation>
    <scope>NUCLEOTIDE SEQUENCE [LARGE SCALE GENOMIC DNA]</scope>
    <source>
        <strain evidence="4 5">DSM 3222</strain>
    </source>
</reference>
<evidence type="ECO:0000256" key="2">
    <source>
        <dbReference type="PIRNR" id="PIRNR016661"/>
    </source>
</evidence>
<dbReference type="PANTHER" id="PTHR34295">
    <property type="entry name" value="BIOTIN TRANSPORTER BIOY"/>
    <property type="match status" value="1"/>
</dbReference>
<keyword evidence="2 3" id="KW-0472">Membrane</keyword>
<dbReference type="Pfam" id="PF02632">
    <property type="entry name" value="BioY"/>
    <property type="match status" value="1"/>
</dbReference>
<keyword evidence="3" id="KW-0812">Transmembrane</keyword>
<dbReference type="Proteomes" id="UP000050326">
    <property type="component" value="Unassembled WGS sequence"/>
</dbReference>
<dbReference type="Gene3D" id="1.10.1760.20">
    <property type="match status" value="1"/>
</dbReference>
<dbReference type="STRING" id="36849.OXPF_40540"/>
<dbReference type="GO" id="GO:0005886">
    <property type="term" value="C:plasma membrane"/>
    <property type="evidence" value="ECO:0007669"/>
    <property type="project" value="UniProtKB-SubCell"/>
</dbReference>
<dbReference type="PANTHER" id="PTHR34295:SF1">
    <property type="entry name" value="BIOTIN TRANSPORTER BIOY"/>
    <property type="match status" value="1"/>
</dbReference>
<keyword evidence="3" id="KW-1133">Transmembrane helix</keyword>
<keyword evidence="2" id="KW-1003">Cell membrane</keyword>
<dbReference type="OrthoDB" id="9803495at2"/>
<dbReference type="EMBL" id="LKET01000068">
    <property type="protein sequence ID" value="KPU42269.1"/>
    <property type="molecule type" value="Genomic_DNA"/>
</dbReference>
<dbReference type="GO" id="GO:0015225">
    <property type="term" value="F:biotin transmembrane transporter activity"/>
    <property type="evidence" value="ECO:0007669"/>
    <property type="project" value="UniProtKB-UniRule"/>
</dbReference>
<evidence type="ECO:0000256" key="1">
    <source>
        <dbReference type="ARBA" id="ARBA00010692"/>
    </source>
</evidence>
<feature type="transmembrane region" description="Helical" evidence="3">
    <location>
        <begin position="146"/>
        <end position="176"/>
    </location>
</feature>
<evidence type="ECO:0000313" key="5">
    <source>
        <dbReference type="Proteomes" id="UP000050326"/>
    </source>
</evidence>
<organism evidence="4 5">
    <name type="scientific">Oxobacter pfennigii</name>
    <dbReference type="NCBI Taxonomy" id="36849"/>
    <lineage>
        <taxon>Bacteria</taxon>
        <taxon>Bacillati</taxon>
        <taxon>Bacillota</taxon>
        <taxon>Clostridia</taxon>
        <taxon>Eubacteriales</taxon>
        <taxon>Clostridiaceae</taxon>
        <taxon>Oxobacter</taxon>
    </lineage>
</organism>
<dbReference type="RefSeq" id="WP_054876998.1">
    <property type="nucleotide sequence ID" value="NZ_LKET01000068.1"/>
</dbReference>
<accession>A0A0P8W1I3</accession>